<dbReference type="Gene3D" id="1.20.272.10">
    <property type="match status" value="1"/>
</dbReference>
<accession>A0A9Q4C5H6</accession>
<evidence type="ECO:0000256" key="5">
    <source>
        <dbReference type="ARBA" id="ARBA00022840"/>
    </source>
</evidence>
<keyword evidence="5" id="KW-0067">ATP-binding</keyword>
<dbReference type="Proteomes" id="UP001149411">
    <property type="component" value="Unassembled WGS sequence"/>
</dbReference>
<dbReference type="Pfam" id="PF08542">
    <property type="entry name" value="Rep_fac_C"/>
    <property type="match status" value="1"/>
</dbReference>
<evidence type="ECO:0000313" key="10">
    <source>
        <dbReference type="Proteomes" id="UP001149411"/>
    </source>
</evidence>
<comment type="caution">
    <text evidence="9">The sequence shown here is derived from an EMBL/GenBank/DDBJ whole genome shotgun (WGS) entry which is preliminary data.</text>
</comment>
<organism evidence="9 10">
    <name type="scientific">Halorutilus salinus</name>
    <dbReference type="NCBI Taxonomy" id="2487751"/>
    <lineage>
        <taxon>Archaea</taxon>
        <taxon>Methanobacteriati</taxon>
        <taxon>Methanobacteriota</taxon>
        <taxon>Stenosarchaea group</taxon>
        <taxon>Halobacteria</taxon>
        <taxon>Halorutilales</taxon>
        <taxon>Halorutilaceae</taxon>
        <taxon>Halorutilus</taxon>
    </lineage>
</organism>
<dbReference type="SUPFAM" id="SSF48019">
    <property type="entry name" value="post-AAA+ oligomerization domain-like"/>
    <property type="match status" value="1"/>
</dbReference>
<dbReference type="GO" id="GO:0006281">
    <property type="term" value="P:DNA repair"/>
    <property type="evidence" value="ECO:0007669"/>
    <property type="project" value="TreeGrafter"/>
</dbReference>
<dbReference type="InterPro" id="IPR013748">
    <property type="entry name" value="Rep_factorC_C"/>
</dbReference>
<dbReference type="CDD" id="cd00009">
    <property type="entry name" value="AAA"/>
    <property type="match status" value="1"/>
</dbReference>
<evidence type="ECO:0000256" key="1">
    <source>
        <dbReference type="ARBA" id="ARBA00009668"/>
    </source>
</evidence>
<dbReference type="InterPro" id="IPR008921">
    <property type="entry name" value="DNA_pol3_clamp-load_cplx_C"/>
</dbReference>
<comment type="similarity">
    <text evidence="1">Belongs to the activator 1 small subunits family. RfcS subfamily.</text>
</comment>
<dbReference type="GO" id="GO:0005663">
    <property type="term" value="C:DNA replication factor C complex"/>
    <property type="evidence" value="ECO:0007669"/>
    <property type="project" value="TreeGrafter"/>
</dbReference>
<keyword evidence="10" id="KW-1185">Reference proteome</keyword>
<evidence type="ECO:0000256" key="4">
    <source>
        <dbReference type="ARBA" id="ARBA00022741"/>
    </source>
</evidence>
<dbReference type="GO" id="GO:0003677">
    <property type="term" value="F:DNA binding"/>
    <property type="evidence" value="ECO:0007669"/>
    <property type="project" value="InterPro"/>
</dbReference>
<dbReference type="InterPro" id="IPR049945">
    <property type="entry name" value="AAA_22"/>
</dbReference>
<proteinExistence type="inferred from homology"/>
<dbReference type="InterPro" id="IPR050238">
    <property type="entry name" value="DNA_Rep/Repair_Clamp_Loader"/>
</dbReference>
<feature type="domain" description="Replication factor C C-terminal" evidence="7">
    <location>
        <begin position="239"/>
        <end position="310"/>
    </location>
</feature>
<protein>
    <recommendedName>
        <fullName evidence="2">Replication factor C small subunit</fullName>
    </recommendedName>
    <alternativeName>
        <fullName evidence="6">Clamp loader small subunit</fullName>
    </alternativeName>
</protein>
<evidence type="ECO:0000259" key="8">
    <source>
        <dbReference type="Pfam" id="PF13401"/>
    </source>
</evidence>
<sequence>MLWTAKHAPESFDDLPQDEVARLLPRAAGSGLNVVLHGPKGAGKTAAARLLGDDPYVLNASDFFGMTKDEIADDPRFRGFITAKRKRETSKADLINHVLKQVASHSSVGEGRRTIVIDNAEDTRRDFQQALRRVVERFSEQCRFVLTTRSLSALIPAIRSRALPVAVRQATKEERVEALERIVDREGVETKEAGVEFVAEEAQTLRESVLLLQTVATRGKVTMGSVLEAADDVEGDRVPDMLEDARAGGFDEAVETLDDMMIEGGWSGDDLLRRFLHETDKPGEVVAIGDVEHALKEGANDRIHLEKLIAEIAAV</sequence>
<dbReference type="GO" id="GO:0006261">
    <property type="term" value="P:DNA-templated DNA replication"/>
    <property type="evidence" value="ECO:0007669"/>
    <property type="project" value="TreeGrafter"/>
</dbReference>
<dbReference type="EMBL" id="RKLV01000008">
    <property type="protein sequence ID" value="MCX2819437.1"/>
    <property type="molecule type" value="Genomic_DNA"/>
</dbReference>
<dbReference type="SUPFAM" id="SSF52540">
    <property type="entry name" value="P-loop containing nucleoside triphosphate hydrolases"/>
    <property type="match status" value="1"/>
</dbReference>
<evidence type="ECO:0000313" key="9">
    <source>
        <dbReference type="EMBL" id="MCX2819437.1"/>
    </source>
</evidence>
<dbReference type="RefSeq" id="WP_266087692.1">
    <property type="nucleotide sequence ID" value="NZ_RKLV01000008.1"/>
</dbReference>
<dbReference type="Pfam" id="PF13401">
    <property type="entry name" value="AAA_22"/>
    <property type="match status" value="1"/>
</dbReference>
<keyword evidence="4" id="KW-0547">Nucleotide-binding</keyword>
<evidence type="ECO:0000256" key="2">
    <source>
        <dbReference type="ARBA" id="ARBA00014164"/>
    </source>
</evidence>
<dbReference type="AlphaFoldDB" id="A0A9Q4C5H6"/>
<dbReference type="GO" id="GO:0003689">
    <property type="term" value="F:DNA clamp loader activity"/>
    <property type="evidence" value="ECO:0007669"/>
    <property type="project" value="TreeGrafter"/>
</dbReference>
<name>A0A9Q4C5H6_9EURY</name>
<dbReference type="GO" id="GO:0005524">
    <property type="term" value="F:ATP binding"/>
    <property type="evidence" value="ECO:0007669"/>
    <property type="project" value="UniProtKB-KW"/>
</dbReference>
<dbReference type="InterPro" id="IPR027417">
    <property type="entry name" value="P-loop_NTPase"/>
</dbReference>
<feature type="domain" description="ORC1/DEAH AAA+ ATPase" evidence="8">
    <location>
        <begin position="33"/>
        <end position="146"/>
    </location>
</feature>
<evidence type="ECO:0000259" key="7">
    <source>
        <dbReference type="Pfam" id="PF08542"/>
    </source>
</evidence>
<dbReference type="GO" id="GO:0016887">
    <property type="term" value="F:ATP hydrolysis activity"/>
    <property type="evidence" value="ECO:0007669"/>
    <property type="project" value="InterPro"/>
</dbReference>
<evidence type="ECO:0000256" key="3">
    <source>
        <dbReference type="ARBA" id="ARBA00022705"/>
    </source>
</evidence>
<dbReference type="PANTHER" id="PTHR11669">
    <property type="entry name" value="REPLICATION FACTOR C / DNA POLYMERASE III GAMMA-TAU SUBUNIT"/>
    <property type="match status" value="1"/>
</dbReference>
<keyword evidence="3" id="KW-0235">DNA replication</keyword>
<gene>
    <name evidence="9" type="ORF">EGH25_08750</name>
</gene>
<evidence type="ECO:0000256" key="6">
    <source>
        <dbReference type="ARBA" id="ARBA00031749"/>
    </source>
</evidence>
<dbReference type="Gene3D" id="3.40.50.300">
    <property type="entry name" value="P-loop containing nucleotide triphosphate hydrolases"/>
    <property type="match status" value="1"/>
</dbReference>
<dbReference type="PANTHER" id="PTHR11669:SF20">
    <property type="entry name" value="REPLICATION FACTOR C SUBUNIT 4"/>
    <property type="match status" value="1"/>
</dbReference>
<reference evidence="9" key="1">
    <citation type="submission" date="2022-09" db="EMBL/GenBank/DDBJ databases">
        <title>Haloadaptaus new haloarchaeum isolated from saline soil.</title>
        <authorList>
            <person name="Duran-Viseras A."/>
            <person name="Sanchez-Porro C."/>
            <person name="Ventosa A."/>
        </authorList>
    </citation>
    <scope>NUCLEOTIDE SEQUENCE</scope>
    <source>
        <strain evidence="9">F3-133</strain>
    </source>
</reference>